<dbReference type="SUPFAM" id="SSF57552">
    <property type="entry name" value="Blood coagulation inhibitor (disintegrin)"/>
    <property type="match status" value="1"/>
</dbReference>
<dbReference type="PROSITE" id="PS50214">
    <property type="entry name" value="DISINTEGRIN_2"/>
    <property type="match status" value="1"/>
</dbReference>
<feature type="transmembrane region" description="Helical" evidence="9">
    <location>
        <begin position="20"/>
        <end position="40"/>
    </location>
</feature>
<dbReference type="InterPro" id="IPR036436">
    <property type="entry name" value="Disintegrin_dom_sf"/>
</dbReference>
<evidence type="ECO:0000256" key="9">
    <source>
        <dbReference type="SAM" id="Phobius"/>
    </source>
</evidence>
<feature type="domain" description="Disintegrin" evidence="10">
    <location>
        <begin position="386"/>
        <end position="472"/>
    </location>
</feature>
<keyword evidence="7" id="KW-0479">Metal-binding</keyword>
<dbReference type="FunFam" id="3.40.390.10:FF:000002">
    <property type="entry name" value="Disintegrin and metalloproteinase domain-containing protein 22"/>
    <property type="match status" value="1"/>
</dbReference>
<reference evidence="12" key="1">
    <citation type="submission" date="2025-08" db="UniProtKB">
        <authorList>
            <consortium name="Ensembl"/>
        </authorList>
    </citation>
    <scope>IDENTIFICATION</scope>
</reference>
<evidence type="ECO:0000256" key="2">
    <source>
        <dbReference type="ARBA" id="ARBA00022692"/>
    </source>
</evidence>
<keyword evidence="7" id="KW-0862">Zinc</keyword>
<proteinExistence type="predicted"/>
<dbReference type="PROSITE" id="PS50215">
    <property type="entry name" value="ADAM_MEPRO"/>
    <property type="match status" value="1"/>
</dbReference>
<dbReference type="PANTHER" id="PTHR11905">
    <property type="entry name" value="ADAM A DISINTEGRIN AND METALLOPROTEASE DOMAIN"/>
    <property type="match status" value="1"/>
</dbReference>
<evidence type="ECO:0000259" key="11">
    <source>
        <dbReference type="PROSITE" id="PS50215"/>
    </source>
</evidence>
<dbReference type="OMA" id="PPCCNAN"/>
<dbReference type="InterPro" id="IPR034027">
    <property type="entry name" value="Reprolysin_adamalysin"/>
</dbReference>
<feature type="binding site" evidence="7">
    <location>
        <position position="325"/>
    </location>
    <ligand>
        <name>Zn(2+)</name>
        <dbReference type="ChEBI" id="CHEBI:29105"/>
        <note>catalytic</note>
    </ligand>
</feature>
<evidence type="ECO:0000259" key="10">
    <source>
        <dbReference type="PROSITE" id="PS50214"/>
    </source>
</evidence>
<feature type="domain" description="Peptidase M12B" evidence="11">
    <location>
        <begin position="171"/>
        <end position="378"/>
    </location>
</feature>
<dbReference type="STRING" id="28743.ENSCVAP00000026548"/>
<dbReference type="Gene3D" id="4.10.70.10">
    <property type="entry name" value="Disintegrin domain"/>
    <property type="match status" value="1"/>
</dbReference>
<evidence type="ECO:0000313" key="12">
    <source>
        <dbReference type="Ensembl" id="ENSCVAP00000026548.1"/>
    </source>
</evidence>
<organism evidence="12 13">
    <name type="scientific">Cyprinodon variegatus</name>
    <name type="common">Sheepshead minnow</name>
    <dbReference type="NCBI Taxonomy" id="28743"/>
    <lineage>
        <taxon>Eukaryota</taxon>
        <taxon>Metazoa</taxon>
        <taxon>Chordata</taxon>
        <taxon>Craniata</taxon>
        <taxon>Vertebrata</taxon>
        <taxon>Euteleostomi</taxon>
        <taxon>Actinopterygii</taxon>
        <taxon>Neopterygii</taxon>
        <taxon>Teleostei</taxon>
        <taxon>Neoteleostei</taxon>
        <taxon>Acanthomorphata</taxon>
        <taxon>Ovalentaria</taxon>
        <taxon>Atherinomorphae</taxon>
        <taxon>Cyprinodontiformes</taxon>
        <taxon>Cyprinodontidae</taxon>
        <taxon>Cyprinodon</taxon>
    </lineage>
</organism>
<dbReference type="PANTHER" id="PTHR11905:SF19">
    <property type="entry name" value="DISINTEGRIN AND METALLOPROTEINASE DOMAIN-CONTAINING PROTEIN 19"/>
    <property type="match status" value="1"/>
</dbReference>
<dbReference type="Gene3D" id="3.40.390.10">
    <property type="entry name" value="Collagenase (Catalytic Domain)"/>
    <property type="match status" value="1"/>
</dbReference>
<comment type="subcellular location">
    <subcellularLocation>
        <location evidence="1">Membrane</location>
        <topology evidence="1">Single-pass membrane protein</topology>
    </subcellularLocation>
</comment>
<evidence type="ECO:0000256" key="5">
    <source>
        <dbReference type="ARBA" id="ARBA00023157"/>
    </source>
</evidence>
<dbReference type="PRINTS" id="PR00289">
    <property type="entry name" value="DISINTEGRIN"/>
</dbReference>
<evidence type="ECO:0000256" key="4">
    <source>
        <dbReference type="ARBA" id="ARBA00023136"/>
    </source>
</evidence>
<dbReference type="PROSITE" id="PS01186">
    <property type="entry name" value="EGF_2"/>
    <property type="match status" value="1"/>
</dbReference>
<dbReference type="PROSITE" id="PS00427">
    <property type="entry name" value="DISINTEGRIN_1"/>
    <property type="match status" value="1"/>
</dbReference>
<keyword evidence="13" id="KW-1185">Reference proteome</keyword>
<feature type="binding site" evidence="7">
    <location>
        <position position="319"/>
    </location>
    <ligand>
        <name>Zn(2+)</name>
        <dbReference type="ChEBI" id="CHEBI:29105"/>
        <note>catalytic</note>
    </ligand>
</feature>
<dbReference type="Ensembl" id="ENSCVAT00000029442.1">
    <property type="protein sequence ID" value="ENSCVAP00000026548.1"/>
    <property type="gene ID" value="ENSCVAG00000013235.1"/>
</dbReference>
<feature type="disulfide bond" evidence="6">
    <location>
        <begin position="444"/>
        <end position="464"/>
    </location>
</feature>
<dbReference type="GO" id="GO:0016020">
    <property type="term" value="C:membrane"/>
    <property type="evidence" value="ECO:0007669"/>
    <property type="project" value="UniProtKB-SubCell"/>
</dbReference>
<dbReference type="CDD" id="cd04269">
    <property type="entry name" value="ZnMc_adamalysin_II_like"/>
    <property type="match status" value="1"/>
</dbReference>
<dbReference type="Proteomes" id="UP000265020">
    <property type="component" value="Unassembled WGS sequence"/>
</dbReference>
<dbReference type="AlphaFoldDB" id="A0A3Q2E2T7"/>
<protein>
    <submittedName>
        <fullName evidence="12">ADAM metallopeptidase domain 19b</fullName>
    </submittedName>
</protein>
<evidence type="ECO:0000256" key="6">
    <source>
        <dbReference type="PROSITE-ProRule" id="PRU00068"/>
    </source>
</evidence>
<keyword evidence="3 9" id="KW-1133">Transmembrane helix</keyword>
<dbReference type="GeneTree" id="ENSGT00940000159624"/>
<dbReference type="SUPFAM" id="SSF55486">
    <property type="entry name" value="Metalloproteases ('zincins'), catalytic domain"/>
    <property type="match status" value="1"/>
</dbReference>
<evidence type="ECO:0000313" key="13">
    <source>
        <dbReference type="Proteomes" id="UP000265020"/>
    </source>
</evidence>
<dbReference type="SMART" id="SM00050">
    <property type="entry name" value="DISIN"/>
    <property type="match status" value="1"/>
</dbReference>
<keyword evidence="5 6" id="KW-1015">Disulfide bond</keyword>
<dbReference type="GO" id="GO:0046872">
    <property type="term" value="F:metal ion binding"/>
    <property type="evidence" value="ECO:0007669"/>
    <property type="project" value="UniProtKB-KW"/>
</dbReference>
<keyword evidence="4 9" id="KW-0472">Membrane</keyword>
<feature type="binding site" evidence="7">
    <location>
        <position position="315"/>
    </location>
    <ligand>
        <name>Zn(2+)</name>
        <dbReference type="ChEBI" id="CHEBI:29105"/>
        <note>catalytic</note>
    </ligand>
</feature>
<dbReference type="GO" id="GO:0006508">
    <property type="term" value="P:proteolysis"/>
    <property type="evidence" value="ECO:0007669"/>
    <property type="project" value="InterPro"/>
</dbReference>
<dbReference type="InterPro" id="IPR024079">
    <property type="entry name" value="MetalloPept_cat_dom_sf"/>
</dbReference>
<name>A0A3Q2E2T7_CYPVA</name>
<dbReference type="FunFam" id="4.10.70.10:FF:000001">
    <property type="entry name" value="Disintegrin and metalloproteinase domain-containing protein 22"/>
    <property type="match status" value="1"/>
</dbReference>
<dbReference type="InterPro" id="IPR000742">
    <property type="entry name" value="EGF"/>
</dbReference>
<comment type="caution">
    <text evidence="7">Lacks conserved residue(s) required for the propagation of feature annotation.</text>
</comment>
<dbReference type="InterPro" id="IPR001762">
    <property type="entry name" value="Disintegrin_dom"/>
</dbReference>
<dbReference type="InterPro" id="IPR018358">
    <property type="entry name" value="Disintegrin_CS"/>
</dbReference>
<evidence type="ECO:0000256" key="7">
    <source>
        <dbReference type="PROSITE-ProRule" id="PRU00276"/>
    </source>
</evidence>
<keyword evidence="2 9" id="KW-0812">Transmembrane</keyword>
<sequence length="668" mass="74116">MSFSCSLLNFLLGTCRPLRSLSFFCCFCNFIVLVFFVLTASRQLLAPGYQEIRYTADGSRRSASPASTVTHFQTDVNRFFEFRGLNRLCCHFHRGLISLNTSVSYLIEPLPDSMDAQQHAVFRAESLRLPGGSCTHHHGNQEHYAGLGDFIQGMVSPQNKREKREVMQNMKYVELLLVADRAEFERNEMDFYKTQQKLLEAANLVDKYYKDLKIRVALIGLEVWTDKDQINVSNNPHSTLAGFLTWRRKMLKILPNDNAQLVTSVSLLLKGAILFLFPFVLPKTLAPPSPLSYNPNMCTTDHSPVSVGVAATIAHEMGHNFGMNHDRESCCKAKAEDGGCIMAAATGSPFPRVFNDCNQEELNSYLNSGGGKCLFNLPHVDSLYGGQRCGNGYLEKGEECDCGEEKECTSPCCNANNCTLKAGAECAHGVCCHNCKIKSPGELCRATSGLCDLPEFCDGKSESCPANFYLADGTSCAHGRLCNNNQNCHCDPGWAPPWCNHSGPGGSVDSGPPKTSVLVDEEVNLRSFFWVLCYLIISFKVLFFFFLNPQSPSHLSPLPSARPRQTIKRPAMTPPPVPYQAAEQKEIRKKNQAPFPPAASSPQGQKPRQVSPTFPIPPSLPPQDPKRQLRPDPPRRPPPPCPVSSHFPVSLFKQAFSTDKEIFLFLIQ</sequence>
<reference evidence="12" key="2">
    <citation type="submission" date="2025-09" db="UniProtKB">
        <authorList>
            <consortium name="Ensembl"/>
        </authorList>
    </citation>
    <scope>IDENTIFICATION</scope>
</reference>
<feature type="compositionally biased region" description="Basic and acidic residues" evidence="8">
    <location>
        <begin position="624"/>
        <end position="635"/>
    </location>
</feature>
<evidence type="ECO:0000256" key="8">
    <source>
        <dbReference type="SAM" id="MobiDB-lite"/>
    </source>
</evidence>
<dbReference type="Pfam" id="PF00200">
    <property type="entry name" value="Disintegrin"/>
    <property type="match status" value="1"/>
</dbReference>
<dbReference type="InterPro" id="IPR001590">
    <property type="entry name" value="Peptidase_M12B"/>
</dbReference>
<feature type="compositionally biased region" description="Pro residues" evidence="8">
    <location>
        <begin position="614"/>
        <end position="623"/>
    </location>
</feature>
<accession>A0A3Q2E2T7</accession>
<evidence type="ECO:0000256" key="3">
    <source>
        <dbReference type="ARBA" id="ARBA00022989"/>
    </source>
</evidence>
<evidence type="ECO:0000256" key="1">
    <source>
        <dbReference type="ARBA" id="ARBA00004167"/>
    </source>
</evidence>
<feature type="active site" evidence="7">
    <location>
        <position position="316"/>
    </location>
</feature>
<feature type="region of interest" description="Disordered" evidence="8">
    <location>
        <begin position="555"/>
        <end position="642"/>
    </location>
</feature>
<dbReference type="Pfam" id="PF01421">
    <property type="entry name" value="Reprolysin"/>
    <property type="match status" value="2"/>
</dbReference>
<dbReference type="GO" id="GO:0004222">
    <property type="term" value="F:metalloendopeptidase activity"/>
    <property type="evidence" value="ECO:0007669"/>
    <property type="project" value="InterPro"/>
</dbReference>